<dbReference type="PATRIC" id="fig|452652.3.peg.2318"/>
<dbReference type="KEGG" id="ksk:KSE_23040"/>
<dbReference type="STRING" id="452652.KSE_23040"/>
<dbReference type="Gene3D" id="3.40.50.720">
    <property type="entry name" value="NAD(P)-binding Rossmann-like Domain"/>
    <property type="match status" value="1"/>
</dbReference>
<keyword evidence="2" id="KW-1185">Reference proteome</keyword>
<dbReference type="HOGENOM" id="CLU_019327_1_1_11"/>
<name>E4NA93_KITSK</name>
<dbReference type="Proteomes" id="UP000007076">
    <property type="component" value="Chromosome"/>
</dbReference>
<dbReference type="PANTHER" id="PTHR10668:SF105">
    <property type="entry name" value="DEHYDROGENASE-RELATED"/>
    <property type="match status" value="1"/>
</dbReference>
<gene>
    <name evidence="1" type="ordered locus">KSE_23040</name>
</gene>
<proteinExistence type="predicted"/>
<protein>
    <submittedName>
        <fullName evidence="1">Putative oxidoreductase</fullName>
    </submittedName>
</protein>
<evidence type="ECO:0000313" key="2">
    <source>
        <dbReference type="Proteomes" id="UP000007076"/>
    </source>
</evidence>
<dbReference type="PANTHER" id="PTHR10668">
    <property type="entry name" value="PHYTOENE DEHYDROGENASE"/>
    <property type="match status" value="1"/>
</dbReference>
<dbReference type="PRINTS" id="PR00469">
    <property type="entry name" value="PNDRDTASEII"/>
</dbReference>
<dbReference type="eggNOG" id="COG1233">
    <property type="taxonomic scope" value="Bacteria"/>
</dbReference>
<sequence>MSAPDAVVVGSGPNGLAAAVILARAGLDVELYEAADELGGGLRSKALFRDDIVHDVCAAVHPMAAASRFFRAFDPAARGVDLLLPEISYAHPLDGGRAGLAHHSLDATCERLGPDGPRWRALMAPLLDRSRALVDLMLSDQRHPPTDPAVPFLLAGRVLRHGTPLAGRQFTGPEAAALLAGVAAHVVGPMPTPASAAVGLLLGHLAHGTGWPVVRGGSGALARALADDFTAHGGRVHTGRRITDLREFHRSRAVLLDVGPKEFLRIAAPRLPARYRRALAAFRYGPGAAKVDYLLSGPVPWANPEVGRAATVHLGGSHTEVFRQETLVSRGVRTDRPFVLVVDPAAADPSRARPGARPLWAYAHVPNGDDTDPVALVTARIEAYAPGFTDTVLASRGVSAAALEHYNPNYVGGDIAAGAMTLTQSLIRPTLRPDPHTTPLPGVYLCSAATPPGPGVHGMPGYYAARSALRHEFGLRRLPSLAPHPPA</sequence>
<dbReference type="RefSeq" id="WP_014135440.1">
    <property type="nucleotide sequence ID" value="NC_016109.1"/>
</dbReference>
<dbReference type="SUPFAM" id="SSF51905">
    <property type="entry name" value="FAD/NAD(P)-binding domain"/>
    <property type="match status" value="1"/>
</dbReference>
<dbReference type="AlphaFoldDB" id="E4NA93"/>
<reference evidence="1 2" key="1">
    <citation type="journal article" date="2010" name="DNA Res.">
        <title>Genome sequence of Kitasatospora setae NBRC 14216T: an evolutionary snapshot of the family Streptomycetaceae.</title>
        <authorList>
            <person name="Ichikawa N."/>
            <person name="Oguchi A."/>
            <person name="Ikeda H."/>
            <person name="Ishikawa J."/>
            <person name="Kitani S."/>
            <person name="Watanabe Y."/>
            <person name="Nakamura S."/>
            <person name="Katano Y."/>
            <person name="Kishi E."/>
            <person name="Sasagawa M."/>
            <person name="Ankai A."/>
            <person name="Fukui S."/>
            <person name="Hashimoto Y."/>
            <person name="Kamata S."/>
            <person name="Otoguro M."/>
            <person name="Tanikawa S."/>
            <person name="Nihira T."/>
            <person name="Horinouchi S."/>
            <person name="Ohnishi Y."/>
            <person name="Hayakawa M."/>
            <person name="Kuzuyama T."/>
            <person name="Arisawa A."/>
            <person name="Nomoto F."/>
            <person name="Miura H."/>
            <person name="Takahashi Y."/>
            <person name="Fujita N."/>
        </authorList>
    </citation>
    <scope>NUCLEOTIDE SEQUENCE [LARGE SCALE GENOMIC DNA]</scope>
    <source>
        <strain evidence="2">ATCC 33774 / DSM 43861 / JCM 3304 / KCC A-0304 / NBRC 14216 / KM-6054</strain>
    </source>
</reference>
<accession>E4NA93</accession>
<dbReference type="Pfam" id="PF13450">
    <property type="entry name" value="NAD_binding_8"/>
    <property type="match status" value="1"/>
</dbReference>
<dbReference type="EMBL" id="AP010968">
    <property type="protein sequence ID" value="BAJ28124.1"/>
    <property type="molecule type" value="Genomic_DNA"/>
</dbReference>
<evidence type="ECO:0000313" key="1">
    <source>
        <dbReference type="EMBL" id="BAJ28124.1"/>
    </source>
</evidence>
<organism evidence="1 2">
    <name type="scientific">Kitasatospora setae (strain ATCC 33774 / DSM 43861 / JCM 3304 / KCC A-0304 / NBRC 14216 / KM-6054)</name>
    <name type="common">Streptomyces setae</name>
    <dbReference type="NCBI Taxonomy" id="452652"/>
    <lineage>
        <taxon>Bacteria</taxon>
        <taxon>Bacillati</taxon>
        <taxon>Actinomycetota</taxon>
        <taxon>Actinomycetes</taxon>
        <taxon>Kitasatosporales</taxon>
        <taxon>Streptomycetaceae</taxon>
        <taxon>Kitasatospora</taxon>
    </lineage>
</organism>
<dbReference type="InterPro" id="IPR036188">
    <property type="entry name" value="FAD/NAD-bd_sf"/>
</dbReference>